<sequence>MTDNKIPVSEKEMTVQRLSFISKEELWKLMSKGHIDMKEDPNLPCKISSDVEEKTHICELSPVFAEHISYPVGKIDVPQKAAESLPLFAIRARDFEIQASLLQQQQARLTAMQTSLEKVNLELTALTEKLLLLYYRNNSKVSALSFKKSLTSFIRPFLYCLKLLLKNSIVFLAACYFMRSSSSNWIMNCIRQAFLLLRRLTNSPTSSISILHLIFN</sequence>
<name>A0AAF0AVP0_9SCHI</name>
<dbReference type="KEGG" id="som:SOMG_00711"/>
<evidence type="ECO:0000256" key="1">
    <source>
        <dbReference type="SAM" id="Coils"/>
    </source>
</evidence>
<gene>
    <name evidence="2" type="ORF">SOMG_00711</name>
</gene>
<feature type="coiled-coil region" evidence="1">
    <location>
        <begin position="102"/>
        <end position="129"/>
    </location>
</feature>
<keyword evidence="1" id="KW-0175">Coiled coil</keyword>
<accession>A0AAF0AVP0</accession>
<keyword evidence="3" id="KW-1185">Reference proteome</keyword>
<organism evidence="2 3">
    <name type="scientific">Schizosaccharomyces osmophilus</name>
    <dbReference type="NCBI Taxonomy" id="2545709"/>
    <lineage>
        <taxon>Eukaryota</taxon>
        <taxon>Fungi</taxon>
        <taxon>Dikarya</taxon>
        <taxon>Ascomycota</taxon>
        <taxon>Taphrinomycotina</taxon>
        <taxon>Schizosaccharomycetes</taxon>
        <taxon>Schizosaccharomycetales</taxon>
        <taxon>Schizosaccharomycetaceae</taxon>
        <taxon>Schizosaccharomyces</taxon>
    </lineage>
</organism>
<evidence type="ECO:0000313" key="3">
    <source>
        <dbReference type="Proteomes" id="UP001212411"/>
    </source>
</evidence>
<dbReference type="Proteomes" id="UP001212411">
    <property type="component" value="Chromosome 1"/>
</dbReference>
<proteinExistence type="predicted"/>
<reference evidence="2 3" key="1">
    <citation type="journal article" date="2023" name="G3 (Bethesda)">
        <title>A high-quality reference genome for the fission yeast Schizosaccharomyces osmophilus.</title>
        <authorList>
            <person name="Jia G.S."/>
            <person name="Zhang W.C."/>
            <person name="Liang Y."/>
            <person name="Liu X.H."/>
            <person name="Rhind N."/>
            <person name="Pidoux A."/>
            <person name="Brysch-Herzberg M."/>
            <person name="Du L.L."/>
        </authorList>
    </citation>
    <scope>NUCLEOTIDE SEQUENCE [LARGE SCALE GENOMIC DNA]</scope>
    <source>
        <strain evidence="2 3">CBS 15793</strain>
    </source>
</reference>
<dbReference type="GeneID" id="80874194"/>
<evidence type="ECO:0000313" key="2">
    <source>
        <dbReference type="EMBL" id="WBW72215.1"/>
    </source>
</evidence>
<dbReference type="EMBL" id="CP115611">
    <property type="protein sequence ID" value="WBW72215.1"/>
    <property type="molecule type" value="Genomic_DNA"/>
</dbReference>
<dbReference type="AlphaFoldDB" id="A0AAF0AVP0"/>
<dbReference type="RefSeq" id="XP_056036458.1">
    <property type="nucleotide sequence ID" value="XM_056179505.1"/>
</dbReference>
<protein>
    <submittedName>
        <fullName evidence="2">Schizosaccharomyces specific protein</fullName>
    </submittedName>
</protein>